<protein>
    <recommendedName>
        <fullName evidence="3">Transcriptional regulator, AbiEi antitoxin, Type IV TA system</fullName>
    </recommendedName>
</protein>
<comment type="caution">
    <text evidence="1">The sequence shown here is derived from an EMBL/GenBank/DDBJ whole genome shotgun (WGS) entry which is preliminary data.</text>
</comment>
<organism evidence="1 2">
    <name type="scientific">Terrabacter lapilli</name>
    <dbReference type="NCBI Taxonomy" id="436231"/>
    <lineage>
        <taxon>Bacteria</taxon>
        <taxon>Bacillati</taxon>
        <taxon>Actinomycetota</taxon>
        <taxon>Actinomycetes</taxon>
        <taxon>Micrococcales</taxon>
        <taxon>Intrasporangiaceae</taxon>
        <taxon>Terrabacter</taxon>
    </lineage>
</organism>
<sequence>MSDPAAAAELELPHLAGLEVPVSPFLRRDAAAQDIPQRVLDSTMLVRPTRGVRSLRMPRTWAERARGVLPVLPPDAAFSHVTAAALLGLPLSYAMEEDGRLHVSSRLDTRRMRRPGVVAHRCLHPRSRDTAEGLPVVGLADTWMDLGELVGRGKPVGLDDLIVVGDAIATRLESVGPLREALMRRVRPRGKVTLLEALQEIRVGSASPRETLARLMLVRCGLPEPLLNHPVCDEAGNLLGYADLLWKEQRVAGEYQGEEFHAGEEERARDERRRLGFERRAGLQVEEIWKADMASRSEREACVLRFARALGISRSEVDVSRAEPRFFSTYAMDLAVQREMRRSARRSS</sequence>
<name>A0ABN2S3C0_9MICO</name>
<evidence type="ECO:0008006" key="3">
    <source>
        <dbReference type="Google" id="ProtNLM"/>
    </source>
</evidence>
<accession>A0ABN2S3C0</accession>
<dbReference type="EMBL" id="BAAAPU010000007">
    <property type="protein sequence ID" value="GAA1979306.1"/>
    <property type="molecule type" value="Genomic_DNA"/>
</dbReference>
<reference evidence="1 2" key="1">
    <citation type="journal article" date="2019" name="Int. J. Syst. Evol. Microbiol.">
        <title>The Global Catalogue of Microorganisms (GCM) 10K type strain sequencing project: providing services to taxonomists for standard genome sequencing and annotation.</title>
        <authorList>
            <consortium name="The Broad Institute Genomics Platform"/>
            <consortium name="The Broad Institute Genome Sequencing Center for Infectious Disease"/>
            <person name="Wu L."/>
            <person name="Ma J."/>
        </authorList>
    </citation>
    <scope>NUCLEOTIDE SEQUENCE [LARGE SCALE GENOMIC DNA]</scope>
    <source>
        <strain evidence="1 2">JCM 15628</strain>
    </source>
</reference>
<evidence type="ECO:0000313" key="2">
    <source>
        <dbReference type="Proteomes" id="UP001500013"/>
    </source>
</evidence>
<keyword evidence="2" id="KW-1185">Reference proteome</keyword>
<evidence type="ECO:0000313" key="1">
    <source>
        <dbReference type="EMBL" id="GAA1979306.1"/>
    </source>
</evidence>
<proteinExistence type="predicted"/>
<dbReference type="Proteomes" id="UP001500013">
    <property type="component" value="Unassembled WGS sequence"/>
</dbReference>
<gene>
    <name evidence="1" type="ORF">GCM10009817_19860</name>
</gene>